<evidence type="ECO:0000259" key="2">
    <source>
        <dbReference type="PROSITE" id="PS00662"/>
    </source>
</evidence>
<reference evidence="3" key="1">
    <citation type="submission" date="2019-10" db="EMBL/GenBank/DDBJ databases">
        <title>Metagenomic sequencing of thiosulfate-disproportionating enrichment culture.</title>
        <authorList>
            <person name="Umezawa K."/>
            <person name="Kojima H."/>
            <person name="Fukui M."/>
        </authorList>
    </citation>
    <scope>NUCLEOTIDE SEQUENCE</scope>
    <source>
        <strain evidence="3">45J</strain>
    </source>
</reference>
<dbReference type="PROSITE" id="PS00662">
    <property type="entry name" value="T2SP_E"/>
    <property type="match status" value="1"/>
</dbReference>
<evidence type="ECO:0000256" key="1">
    <source>
        <dbReference type="ARBA" id="ARBA00006611"/>
    </source>
</evidence>
<accession>A0A5J4L648</accession>
<dbReference type="CDD" id="cd01131">
    <property type="entry name" value="PilT"/>
    <property type="match status" value="1"/>
</dbReference>
<dbReference type="Gene3D" id="3.40.50.300">
    <property type="entry name" value="P-loop containing nucleotide triphosphate hydrolases"/>
    <property type="match status" value="1"/>
</dbReference>
<dbReference type="EMBL" id="BLAB01000001">
    <property type="protein sequence ID" value="GER94370.1"/>
    <property type="molecule type" value="Genomic_DNA"/>
</dbReference>
<comment type="caution">
    <text evidence="3">The sequence shown here is derived from an EMBL/GenBank/DDBJ whole genome shotgun (WGS) entry which is preliminary data.</text>
</comment>
<dbReference type="NCBIfam" id="TIGR01420">
    <property type="entry name" value="pilT_fam"/>
    <property type="match status" value="1"/>
</dbReference>
<dbReference type="GO" id="GO:0005524">
    <property type="term" value="F:ATP binding"/>
    <property type="evidence" value="ECO:0007669"/>
    <property type="project" value="InterPro"/>
</dbReference>
<dbReference type="InterPro" id="IPR001482">
    <property type="entry name" value="T2SS/T4SS_dom"/>
</dbReference>
<evidence type="ECO:0000313" key="3">
    <source>
        <dbReference type="EMBL" id="GER94370.1"/>
    </source>
</evidence>
<dbReference type="InterPro" id="IPR027417">
    <property type="entry name" value="P-loop_NTPase"/>
</dbReference>
<protein>
    <submittedName>
        <fullName evidence="3">Type IV pili twitching motility protein PilT</fullName>
    </submittedName>
</protein>
<sequence>MDINEILKNAVRLNASDIHIKVGAHPVFRINGMLFQQTAYGILTPQDTLDMAIKVMGDRQRGLFETVHDIDFSYSIPGVGRFRCNAFLQRGSLGLVFRVIPYGIPKIEDLLLPDIIKKIADESRGLILVTGTTGSGKSTTLASIVDYINSNRSVNIITIEDPIEYIHKDKKGIISQRQIGEDTDSFSKALRAALRQDPDVILVGEMRDLETIEIALTAAETGHLVLSTLHTLDAAETVNRIISVFPAHQQNQIRIQLSSVLKGVISQRLIPKADEKGRVPAVEVLIATATVRNSILEPEKTVVLRDIIAQGKNLYGMQTFDQSLFDLLQSGLITYEEAMRQATNPSDFALKVKGIQSGGDVVAEPYNETKTEKDSSELQIERF</sequence>
<dbReference type="SUPFAM" id="SSF52540">
    <property type="entry name" value="P-loop containing nucleoside triphosphate hydrolases"/>
    <property type="match status" value="1"/>
</dbReference>
<proteinExistence type="inferred from homology"/>
<dbReference type="Gene3D" id="3.30.450.90">
    <property type="match status" value="1"/>
</dbReference>
<organism evidence="3">
    <name type="scientific">hot springs metagenome</name>
    <dbReference type="NCBI Taxonomy" id="433727"/>
    <lineage>
        <taxon>unclassified sequences</taxon>
        <taxon>metagenomes</taxon>
        <taxon>ecological metagenomes</taxon>
    </lineage>
</organism>
<dbReference type="PANTHER" id="PTHR30486">
    <property type="entry name" value="TWITCHING MOTILITY PROTEIN PILT"/>
    <property type="match status" value="1"/>
</dbReference>
<dbReference type="InterPro" id="IPR003593">
    <property type="entry name" value="AAA+_ATPase"/>
</dbReference>
<dbReference type="Pfam" id="PF00437">
    <property type="entry name" value="T2SSE"/>
    <property type="match status" value="1"/>
</dbReference>
<dbReference type="InterPro" id="IPR006321">
    <property type="entry name" value="PilT/PilU"/>
</dbReference>
<dbReference type="AlphaFoldDB" id="A0A5J4L648"/>
<dbReference type="SMART" id="SM00382">
    <property type="entry name" value="AAA"/>
    <property type="match status" value="1"/>
</dbReference>
<name>A0A5J4L648_9ZZZZ</name>
<gene>
    <name evidence="3" type="ORF">A45J_2131</name>
</gene>
<comment type="similarity">
    <text evidence="1">Belongs to the GSP E family.</text>
</comment>
<dbReference type="PANTHER" id="PTHR30486:SF12">
    <property type="entry name" value="TYPE IV PILUS ATPASE PILU"/>
    <property type="match status" value="1"/>
</dbReference>
<feature type="domain" description="Bacterial type II secretion system protein E" evidence="2">
    <location>
        <begin position="194"/>
        <end position="208"/>
    </location>
</feature>
<dbReference type="InterPro" id="IPR050921">
    <property type="entry name" value="T4SS_GSP_E_ATPase"/>
</dbReference>
<dbReference type="GO" id="GO:0016887">
    <property type="term" value="F:ATP hydrolysis activity"/>
    <property type="evidence" value="ECO:0007669"/>
    <property type="project" value="InterPro"/>
</dbReference>